<dbReference type="PANTHER" id="PTHR30135:SF3">
    <property type="entry name" value="GLUCONEOGENESIS FACTOR-RELATED"/>
    <property type="match status" value="1"/>
</dbReference>
<reference evidence="4 5" key="1">
    <citation type="submission" date="2017-02" db="EMBL/GenBank/DDBJ databases">
        <authorList>
            <person name="Peterson S.W."/>
        </authorList>
    </citation>
    <scope>NUCLEOTIDE SEQUENCE [LARGE SCALE GENOMIC DNA]</scope>
    <source>
        <strain evidence="4 5">M1</strain>
    </source>
</reference>
<dbReference type="OrthoDB" id="9783842at2"/>
<keyword evidence="3" id="KW-0472">Membrane</keyword>
<evidence type="ECO:0000313" key="5">
    <source>
        <dbReference type="Proteomes" id="UP000190285"/>
    </source>
</evidence>
<keyword evidence="1 2" id="KW-0963">Cytoplasm</keyword>
<comment type="function">
    <text evidence="2">Required for morphogenesis under gluconeogenic growth conditions.</text>
</comment>
<dbReference type="HAMAP" id="MF_00973">
    <property type="entry name" value="Gluconeogen_factor"/>
    <property type="match status" value="1"/>
</dbReference>
<dbReference type="GO" id="GO:0043743">
    <property type="term" value="F:LPPG:FO 2-phospho-L-lactate transferase activity"/>
    <property type="evidence" value="ECO:0007669"/>
    <property type="project" value="InterPro"/>
</dbReference>
<dbReference type="NCBIfam" id="TIGR01826">
    <property type="entry name" value="CofD_related"/>
    <property type="match status" value="1"/>
</dbReference>
<dbReference type="InterPro" id="IPR002882">
    <property type="entry name" value="CofD"/>
</dbReference>
<feature type="transmembrane region" description="Helical" evidence="3">
    <location>
        <begin position="16"/>
        <end position="35"/>
    </location>
</feature>
<feature type="transmembrane region" description="Helical" evidence="3">
    <location>
        <begin position="47"/>
        <end position="64"/>
    </location>
</feature>
<dbReference type="GO" id="GO:0008360">
    <property type="term" value="P:regulation of cell shape"/>
    <property type="evidence" value="ECO:0007669"/>
    <property type="project" value="UniProtKB-UniRule"/>
</dbReference>
<accession>A0A1T5JK17</accession>
<keyword evidence="3" id="KW-1133">Transmembrane helix</keyword>
<name>A0A1T5JK17_9FIRM</name>
<dbReference type="CDD" id="cd07187">
    <property type="entry name" value="YvcK_like"/>
    <property type="match status" value="1"/>
</dbReference>
<gene>
    <name evidence="4" type="ORF">SAMN02194393_01250</name>
</gene>
<dbReference type="Pfam" id="PF01933">
    <property type="entry name" value="CofD"/>
    <property type="match status" value="1"/>
</dbReference>
<dbReference type="STRING" id="36842.SAMN02194393_01250"/>
<comment type="similarity">
    <text evidence="2">Belongs to the gluconeogenesis factor family.</text>
</comment>
<evidence type="ECO:0000256" key="2">
    <source>
        <dbReference type="HAMAP-Rule" id="MF_00973"/>
    </source>
</evidence>
<dbReference type="GO" id="GO:0005737">
    <property type="term" value="C:cytoplasm"/>
    <property type="evidence" value="ECO:0007669"/>
    <property type="project" value="UniProtKB-SubCell"/>
</dbReference>
<proteinExistence type="inferred from homology"/>
<dbReference type="EMBL" id="FUZT01000002">
    <property type="protein sequence ID" value="SKC51749.1"/>
    <property type="molecule type" value="Genomic_DNA"/>
</dbReference>
<organism evidence="4 5">
    <name type="scientific">Maledivibacter halophilus</name>
    <dbReference type="NCBI Taxonomy" id="36842"/>
    <lineage>
        <taxon>Bacteria</taxon>
        <taxon>Bacillati</taxon>
        <taxon>Bacillota</taxon>
        <taxon>Clostridia</taxon>
        <taxon>Peptostreptococcales</taxon>
        <taxon>Caminicellaceae</taxon>
        <taxon>Maledivibacter</taxon>
    </lineage>
</organism>
<dbReference type="PANTHER" id="PTHR30135">
    <property type="entry name" value="UNCHARACTERIZED PROTEIN YVCK-RELATED"/>
    <property type="match status" value="1"/>
</dbReference>
<protein>
    <recommendedName>
        <fullName evidence="2">Putative gluconeogenesis factor</fullName>
    </recommendedName>
</protein>
<evidence type="ECO:0000313" key="4">
    <source>
        <dbReference type="EMBL" id="SKC51749.1"/>
    </source>
</evidence>
<sequence>MNIFFWLKPGIKIKRWIILVLFGITLITIGIKELFDNNIKIILGDEYIIPSIMAGIILVIISAYKGGKRLATILVNAYSNPVFSGWKNANNLYDNSVLDKGLKVVVIGGGTGLSVLLRGLKRFTSNITAIVTVADDGGGSGKLREDLGMLPPGDIRNCILALADTEPLMEKLLQYRFEEGTYKNQSFGNLLIAAMAGISDSFEDAIKRINDIFAVAGKVVPVTTQDITLYAKLANGKIIKGESQIPIKSKELDSPIENVFLKPKKIKPVSEAKEALIDADVIILGPGSLYTSILPNLIVEDITKMIEKSSAVKVYVSNVMTQPGETDGYSVADHVKAIIDHTGEDIIEYVYANNKDIPEEISVKYKEEGAKPVKIKEENKDFFKNHCIKLIQDNYIEVKKGYLRHDALKLSEAILEMVINKRYNKDKIRFFELNSIMKKVKNNKI</sequence>
<evidence type="ECO:0000256" key="1">
    <source>
        <dbReference type="ARBA" id="ARBA00022490"/>
    </source>
</evidence>
<dbReference type="InterPro" id="IPR010119">
    <property type="entry name" value="Gluconeogen_factor"/>
</dbReference>
<dbReference type="Gene3D" id="3.40.50.10680">
    <property type="entry name" value="CofD-like domains"/>
    <property type="match status" value="1"/>
</dbReference>
<keyword evidence="3" id="KW-0812">Transmembrane</keyword>
<evidence type="ECO:0000256" key="3">
    <source>
        <dbReference type="SAM" id="Phobius"/>
    </source>
</evidence>
<dbReference type="Proteomes" id="UP000190285">
    <property type="component" value="Unassembled WGS sequence"/>
</dbReference>
<comment type="subcellular location">
    <subcellularLocation>
        <location evidence="2">Cytoplasm</location>
    </subcellularLocation>
</comment>
<keyword evidence="5" id="KW-1185">Reference proteome</keyword>
<dbReference type="RefSeq" id="WP_079490128.1">
    <property type="nucleotide sequence ID" value="NZ_FUZT01000002.1"/>
</dbReference>
<dbReference type="AlphaFoldDB" id="A0A1T5JK17"/>
<dbReference type="SUPFAM" id="SSF142338">
    <property type="entry name" value="CofD-like"/>
    <property type="match status" value="1"/>
</dbReference>
<dbReference type="InterPro" id="IPR038136">
    <property type="entry name" value="CofD-like_dom_sf"/>
</dbReference>